<evidence type="ECO:0000313" key="2">
    <source>
        <dbReference type="Proteomes" id="UP001064048"/>
    </source>
</evidence>
<comment type="caution">
    <text evidence="1">The sequence shown here is derived from an EMBL/GenBank/DDBJ whole genome shotgun (WGS) entry which is preliminary data.</text>
</comment>
<proteinExistence type="predicted"/>
<sequence>MNFAPARCAATAKKYKVKLISVGKCPLPAETLDASEPVLYEAAARRLDRRTSMNFRIYQLSPRRALSFELARLDCRSPLTYQLVRVLHLTLDNDCYAQPDFAWILSKVMVTPG</sequence>
<feature type="non-terminal residue" evidence="1">
    <location>
        <position position="113"/>
    </location>
</feature>
<organism evidence="1 2">
    <name type="scientific">Choristoneura fumiferana</name>
    <name type="common">Spruce budworm moth</name>
    <name type="synonym">Archips fumiferana</name>
    <dbReference type="NCBI Taxonomy" id="7141"/>
    <lineage>
        <taxon>Eukaryota</taxon>
        <taxon>Metazoa</taxon>
        <taxon>Ecdysozoa</taxon>
        <taxon>Arthropoda</taxon>
        <taxon>Hexapoda</taxon>
        <taxon>Insecta</taxon>
        <taxon>Pterygota</taxon>
        <taxon>Neoptera</taxon>
        <taxon>Endopterygota</taxon>
        <taxon>Lepidoptera</taxon>
        <taxon>Glossata</taxon>
        <taxon>Ditrysia</taxon>
        <taxon>Tortricoidea</taxon>
        <taxon>Tortricidae</taxon>
        <taxon>Tortricinae</taxon>
        <taxon>Choristoneura</taxon>
    </lineage>
</organism>
<reference evidence="1 2" key="1">
    <citation type="journal article" date="2022" name="Genome Biol. Evol.">
        <title>The Spruce Budworm Genome: Reconstructing the Evolutionary History of Antifreeze Proteins.</title>
        <authorList>
            <person name="Beliveau C."/>
            <person name="Gagne P."/>
            <person name="Picq S."/>
            <person name="Vernygora O."/>
            <person name="Keeling C.I."/>
            <person name="Pinkney K."/>
            <person name="Doucet D."/>
            <person name="Wen F."/>
            <person name="Johnston J.S."/>
            <person name="Maaroufi H."/>
            <person name="Boyle B."/>
            <person name="Laroche J."/>
            <person name="Dewar K."/>
            <person name="Juretic N."/>
            <person name="Blackburn G."/>
            <person name="Nisole A."/>
            <person name="Brunet B."/>
            <person name="Brandao M."/>
            <person name="Lumley L."/>
            <person name="Duan J."/>
            <person name="Quan G."/>
            <person name="Lucarotti C.J."/>
            <person name="Roe A.D."/>
            <person name="Sperling F.A.H."/>
            <person name="Levesque R.C."/>
            <person name="Cusson M."/>
        </authorList>
    </citation>
    <scope>NUCLEOTIDE SEQUENCE [LARGE SCALE GENOMIC DNA]</scope>
    <source>
        <strain evidence="1">Glfc:IPQL:Cfum</strain>
    </source>
</reference>
<dbReference type="EMBL" id="CM046129">
    <property type="protein sequence ID" value="KAI8433670.1"/>
    <property type="molecule type" value="Genomic_DNA"/>
</dbReference>
<gene>
    <name evidence="1" type="ORF">MSG28_015668</name>
</gene>
<name>A0ACC0KBT9_CHOFU</name>
<dbReference type="Proteomes" id="UP001064048">
    <property type="component" value="Chromosome 29"/>
</dbReference>
<evidence type="ECO:0000313" key="1">
    <source>
        <dbReference type="EMBL" id="KAI8433670.1"/>
    </source>
</evidence>
<keyword evidence="2" id="KW-1185">Reference proteome</keyword>
<protein>
    <submittedName>
        <fullName evidence="1">Uncharacterized protein</fullName>
    </submittedName>
</protein>
<accession>A0ACC0KBT9</accession>